<protein>
    <submittedName>
        <fullName evidence="2">Uncharacterized protein</fullName>
    </submittedName>
</protein>
<gene>
    <name evidence="2" type="primary">Contig11404.g12189</name>
    <name evidence="2" type="ORF">STYLEM_3635</name>
</gene>
<proteinExistence type="predicted"/>
<sequence>MRASPNQPPQSNGFTRNYAQFFGLDREQVSPDISKQAKDYSAQSPSVFNNSAQMSLKRLNQKGAMNSGTDEPYRIRTNLRRNPEFQVNLNNFWGQPIPENAQFQRNEKQFFKVQSNQQAGRPFQFKNNLSKNAGNVINDVKKMTSIPNANISKSVDMNGQNYNKDVKKFFGIPSTHYQKDQPLNQEQLKQFEGVSQQAIIDQTFEKNRKAFFNAYTPDPNQKLKLKAQAQKFEQYLNKKNYDEERKIDSKASSYIAAKHRFFGLESDNSYNKNAKIFYGFDNNPDKSVSTFNESKQNLNTSATVLGRPKDYSNFYQTKNKVVSLAKVNYDPQPGSTYNIITGVIQRKE</sequence>
<evidence type="ECO:0000313" key="2">
    <source>
        <dbReference type="EMBL" id="CDW74653.1"/>
    </source>
</evidence>
<organism evidence="2 3">
    <name type="scientific">Stylonychia lemnae</name>
    <name type="common">Ciliate</name>
    <dbReference type="NCBI Taxonomy" id="5949"/>
    <lineage>
        <taxon>Eukaryota</taxon>
        <taxon>Sar</taxon>
        <taxon>Alveolata</taxon>
        <taxon>Ciliophora</taxon>
        <taxon>Intramacronucleata</taxon>
        <taxon>Spirotrichea</taxon>
        <taxon>Stichotrichia</taxon>
        <taxon>Sporadotrichida</taxon>
        <taxon>Oxytrichidae</taxon>
        <taxon>Stylonychinae</taxon>
        <taxon>Stylonychia</taxon>
    </lineage>
</organism>
<dbReference type="InParanoid" id="A0A077ZZI9"/>
<reference evidence="2 3" key="1">
    <citation type="submission" date="2014-06" db="EMBL/GenBank/DDBJ databases">
        <authorList>
            <person name="Swart Estienne"/>
        </authorList>
    </citation>
    <scope>NUCLEOTIDE SEQUENCE [LARGE SCALE GENOMIC DNA]</scope>
    <source>
        <strain evidence="2 3">130c</strain>
    </source>
</reference>
<dbReference type="EMBL" id="CCKQ01003530">
    <property type="protein sequence ID" value="CDW74653.1"/>
    <property type="molecule type" value="Genomic_DNA"/>
</dbReference>
<accession>A0A077ZZI9</accession>
<keyword evidence="3" id="KW-1185">Reference proteome</keyword>
<name>A0A077ZZI9_STYLE</name>
<dbReference type="Proteomes" id="UP000039865">
    <property type="component" value="Unassembled WGS sequence"/>
</dbReference>
<evidence type="ECO:0000313" key="3">
    <source>
        <dbReference type="Proteomes" id="UP000039865"/>
    </source>
</evidence>
<dbReference type="AlphaFoldDB" id="A0A077ZZI9"/>
<evidence type="ECO:0000256" key="1">
    <source>
        <dbReference type="SAM" id="MobiDB-lite"/>
    </source>
</evidence>
<feature type="region of interest" description="Disordered" evidence="1">
    <location>
        <begin position="25"/>
        <end position="45"/>
    </location>
</feature>